<dbReference type="InterPro" id="IPR038314">
    <property type="entry name" value="T6SS_sf"/>
</dbReference>
<comment type="caution">
    <text evidence="1">The sequence shown here is derived from an EMBL/GenBank/DDBJ whole genome shotgun (WGS) entry which is preliminary data.</text>
</comment>
<name>A0A090UXG1_PSEVU</name>
<proteinExistence type="predicted"/>
<dbReference type="AlphaFoldDB" id="A0A090UXG1"/>
<dbReference type="EMBL" id="BBMZ01000002">
    <property type="protein sequence ID" value="GAL56523.1"/>
    <property type="molecule type" value="Genomic_DNA"/>
</dbReference>
<dbReference type="STRING" id="1115515.EV102420_02_01270"/>
<keyword evidence="2" id="KW-1185">Reference proteome</keyword>
<reference evidence="1 2" key="1">
    <citation type="submission" date="2014-09" db="EMBL/GenBank/DDBJ databases">
        <title>Whole genome shotgun sequence of Escherichia vulneris NBRC 102420.</title>
        <authorList>
            <person name="Yoshida Y."/>
            <person name="Hosoyama A."/>
            <person name="Tsuchikane K."/>
            <person name="Ohji S."/>
            <person name="Ichikawa N."/>
            <person name="Kimura A."/>
            <person name="Yamazoe A."/>
            <person name="Ezaki T."/>
            <person name="Fujita N."/>
        </authorList>
    </citation>
    <scope>NUCLEOTIDE SEQUENCE [LARGE SCALE GENOMIC DNA]</scope>
    <source>
        <strain evidence="1 2">NBRC 102420</strain>
    </source>
</reference>
<accession>A0A090UXG1</accession>
<evidence type="ECO:0000313" key="2">
    <source>
        <dbReference type="Proteomes" id="UP000029462"/>
    </source>
</evidence>
<protein>
    <submittedName>
        <fullName evidence="1">Uncharacterized protein</fullName>
    </submittedName>
</protein>
<gene>
    <name evidence="1" type="ORF">EV102420_02_01270</name>
</gene>
<organism evidence="1 2">
    <name type="scientific">Pseudescherichia vulneris NBRC 102420</name>
    <dbReference type="NCBI Taxonomy" id="1115515"/>
    <lineage>
        <taxon>Bacteria</taxon>
        <taxon>Pseudomonadati</taxon>
        <taxon>Pseudomonadota</taxon>
        <taxon>Gammaproteobacteria</taxon>
        <taxon>Enterobacterales</taxon>
        <taxon>Enterobacteriaceae</taxon>
        <taxon>Pseudescherichia</taxon>
    </lineage>
</organism>
<sequence length="64" mass="6976">MVSAAAWLEASNVSTELFEEADKTIDNQLQEKIGGSLPGEYQVLKCTLIANSEAINKIYDKGTK</sequence>
<dbReference type="Gene3D" id="1.20.120.1620">
    <property type="match status" value="1"/>
</dbReference>
<evidence type="ECO:0000313" key="1">
    <source>
        <dbReference type="EMBL" id="GAL56523.1"/>
    </source>
</evidence>
<dbReference type="Proteomes" id="UP000029462">
    <property type="component" value="Unassembled WGS sequence"/>
</dbReference>